<dbReference type="OrthoDB" id="10260946at2759"/>
<sequence>MNRWYQPDVFIPHSDYFVPVAENLLSDTYHPETNSLGYTYKVSQYKRPSDYLPFYTSLTQSKEGLFALASNNFNTVQYDCVIGASHSFDNYIASDYNGAKFKIHMKESAYNVEFLTDSLFLATTNNNVIDFYNTKEPLIDNNIMKRVTRLFSDGKVTQTLVLDNYRILVGTKKGSIECYEYSNSDSIQTLFSFLNAHQTEIKGLSAVPNKINQWMSCSSFEVLYWDKRQIYPARAVLERHNIMSGLTSIDCYKDYYFIITDNSGEILVYDIRCSINNVVFQMTINDKIDKVQFNGENKFSMISGNSNKIKFFEINKIQETVQVHEQQTPEHIYSMCWDKTGNKNDTCYIVGKKKYAKEIQIKAKV</sequence>
<evidence type="ECO:0000313" key="1">
    <source>
        <dbReference type="EMBL" id="KAG5680386.1"/>
    </source>
</evidence>
<organism evidence="1 2">
    <name type="scientific">Polypedilum vanderplanki</name>
    <name type="common">Sleeping chironomid midge</name>
    <dbReference type="NCBI Taxonomy" id="319348"/>
    <lineage>
        <taxon>Eukaryota</taxon>
        <taxon>Metazoa</taxon>
        <taxon>Ecdysozoa</taxon>
        <taxon>Arthropoda</taxon>
        <taxon>Hexapoda</taxon>
        <taxon>Insecta</taxon>
        <taxon>Pterygota</taxon>
        <taxon>Neoptera</taxon>
        <taxon>Endopterygota</taxon>
        <taxon>Diptera</taxon>
        <taxon>Nematocera</taxon>
        <taxon>Chironomoidea</taxon>
        <taxon>Chironomidae</taxon>
        <taxon>Chironominae</taxon>
        <taxon>Polypedilum</taxon>
        <taxon>Polypedilum</taxon>
    </lineage>
</organism>
<gene>
    <name evidence="1" type="ORF">PVAND_009895</name>
</gene>
<dbReference type="Gene3D" id="2.130.10.10">
    <property type="entry name" value="YVTN repeat-like/Quinoprotein amine dehydrogenase"/>
    <property type="match status" value="1"/>
</dbReference>
<dbReference type="EMBL" id="JADBJN010000001">
    <property type="protein sequence ID" value="KAG5680386.1"/>
    <property type="molecule type" value="Genomic_DNA"/>
</dbReference>
<dbReference type="SUPFAM" id="SSF50978">
    <property type="entry name" value="WD40 repeat-like"/>
    <property type="match status" value="1"/>
</dbReference>
<comment type="caution">
    <text evidence="1">The sequence shown here is derived from an EMBL/GenBank/DDBJ whole genome shotgun (WGS) entry which is preliminary data.</text>
</comment>
<protein>
    <submittedName>
        <fullName evidence="1">Uncharacterized protein</fullName>
    </submittedName>
</protein>
<proteinExistence type="predicted"/>
<name>A0A9J6CE71_POLVA</name>
<dbReference type="InterPro" id="IPR015943">
    <property type="entry name" value="WD40/YVTN_repeat-like_dom_sf"/>
</dbReference>
<reference evidence="1" key="1">
    <citation type="submission" date="2021-03" db="EMBL/GenBank/DDBJ databases">
        <title>Chromosome level genome of the anhydrobiotic midge Polypedilum vanderplanki.</title>
        <authorList>
            <person name="Yoshida Y."/>
            <person name="Kikawada T."/>
            <person name="Gusev O."/>
        </authorList>
    </citation>
    <scope>NUCLEOTIDE SEQUENCE</scope>
    <source>
        <strain evidence="1">NIAS01</strain>
        <tissue evidence="1">Whole body or cell culture</tissue>
    </source>
</reference>
<dbReference type="Proteomes" id="UP001107558">
    <property type="component" value="Chromosome 1"/>
</dbReference>
<dbReference type="AlphaFoldDB" id="A0A9J6CE71"/>
<keyword evidence="2" id="KW-1185">Reference proteome</keyword>
<evidence type="ECO:0000313" key="2">
    <source>
        <dbReference type="Proteomes" id="UP001107558"/>
    </source>
</evidence>
<dbReference type="InterPro" id="IPR036322">
    <property type="entry name" value="WD40_repeat_dom_sf"/>
</dbReference>
<accession>A0A9J6CE71</accession>